<gene>
    <name evidence="3" type="ORF">EV191_109101</name>
</gene>
<accession>A0A4R2QKC0</accession>
<dbReference type="RefSeq" id="WP_132878580.1">
    <property type="nucleotide sequence ID" value="NZ_SLXQ01000009.1"/>
</dbReference>
<sequence length="121" mass="12816">MNRYRRVPAAESQTTPLPKPERDSGQRRQEGRASAVLRGLSGSLALGFAVLALFVLGVQVFSFTEGFEGSGANFVVGHLAAAALAIACQRMADRGSGLTRAVGILGVFAVIIGALWLLWWS</sequence>
<feature type="transmembrane region" description="Helical" evidence="2">
    <location>
        <begin position="101"/>
        <end position="120"/>
    </location>
</feature>
<proteinExistence type="predicted"/>
<feature type="region of interest" description="Disordered" evidence="1">
    <location>
        <begin position="1"/>
        <end position="30"/>
    </location>
</feature>
<feature type="transmembrane region" description="Helical" evidence="2">
    <location>
        <begin position="35"/>
        <end position="58"/>
    </location>
</feature>
<name>A0A4R2QKC0_9PSEU</name>
<dbReference type="EMBL" id="SLXQ01000009">
    <property type="protein sequence ID" value="TCP49279.1"/>
    <property type="molecule type" value="Genomic_DNA"/>
</dbReference>
<keyword evidence="2" id="KW-1133">Transmembrane helix</keyword>
<evidence type="ECO:0000313" key="3">
    <source>
        <dbReference type="EMBL" id="TCP49279.1"/>
    </source>
</evidence>
<keyword evidence="4" id="KW-1185">Reference proteome</keyword>
<evidence type="ECO:0000256" key="1">
    <source>
        <dbReference type="SAM" id="MobiDB-lite"/>
    </source>
</evidence>
<feature type="transmembrane region" description="Helical" evidence="2">
    <location>
        <begin position="70"/>
        <end position="89"/>
    </location>
</feature>
<organism evidence="3 4">
    <name type="scientific">Tamaricihabitans halophyticus</name>
    <dbReference type="NCBI Taxonomy" id="1262583"/>
    <lineage>
        <taxon>Bacteria</taxon>
        <taxon>Bacillati</taxon>
        <taxon>Actinomycetota</taxon>
        <taxon>Actinomycetes</taxon>
        <taxon>Pseudonocardiales</taxon>
        <taxon>Pseudonocardiaceae</taxon>
        <taxon>Tamaricihabitans</taxon>
    </lineage>
</organism>
<comment type="caution">
    <text evidence="3">The sequence shown here is derived from an EMBL/GenBank/DDBJ whole genome shotgun (WGS) entry which is preliminary data.</text>
</comment>
<protein>
    <submittedName>
        <fullName evidence="3">Uncharacterized protein</fullName>
    </submittedName>
</protein>
<reference evidence="3 4" key="1">
    <citation type="submission" date="2019-03" db="EMBL/GenBank/DDBJ databases">
        <title>Genomic Encyclopedia of Type Strains, Phase IV (KMG-IV): sequencing the most valuable type-strain genomes for metagenomic binning, comparative biology and taxonomic classification.</title>
        <authorList>
            <person name="Goeker M."/>
        </authorList>
    </citation>
    <scope>NUCLEOTIDE SEQUENCE [LARGE SCALE GENOMIC DNA]</scope>
    <source>
        <strain evidence="3 4">DSM 45765</strain>
    </source>
</reference>
<evidence type="ECO:0000313" key="4">
    <source>
        <dbReference type="Proteomes" id="UP000294911"/>
    </source>
</evidence>
<evidence type="ECO:0000256" key="2">
    <source>
        <dbReference type="SAM" id="Phobius"/>
    </source>
</evidence>
<dbReference type="Proteomes" id="UP000294911">
    <property type="component" value="Unassembled WGS sequence"/>
</dbReference>
<keyword evidence="2" id="KW-0472">Membrane</keyword>
<dbReference type="AlphaFoldDB" id="A0A4R2QKC0"/>
<feature type="compositionally biased region" description="Basic and acidic residues" evidence="1">
    <location>
        <begin position="19"/>
        <end position="30"/>
    </location>
</feature>
<keyword evidence="2" id="KW-0812">Transmembrane</keyword>